<dbReference type="PANTHER" id="PTHR37542">
    <property type="entry name" value="HELO DOMAIN-CONTAINING PROTEIN-RELATED"/>
    <property type="match status" value="1"/>
</dbReference>
<accession>A0A0D2GWG6</accession>
<evidence type="ECO:0008006" key="3">
    <source>
        <dbReference type="Google" id="ProtNLM"/>
    </source>
</evidence>
<evidence type="ECO:0000313" key="1">
    <source>
        <dbReference type="EMBL" id="KIX02553.1"/>
    </source>
</evidence>
<keyword evidence="2" id="KW-1185">Reference proteome</keyword>
<dbReference type="EMBL" id="KN847480">
    <property type="protein sequence ID" value="KIX02553.1"/>
    <property type="molecule type" value="Genomic_DNA"/>
</dbReference>
<dbReference type="STRING" id="1442369.A0A0D2GWG6"/>
<dbReference type="HOGENOM" id="CLU_028627_0_0_1"/>
<organism evidence="1 2">
    <name type="scientific">Rhinocladiella mackenziei CBS 650.93</name>
    <dbReference type="NCBI Taxonomy" id="1442369"/>
    <lineage>
        <taxon>Eukaryota</taxon>
        <taxon>Fungi</taxon>
        <taxon>Dikarya</taxon>
        <taxon>Ascomycota</taxon>
        <taxon>Pezizomycotina</taxon>
        <taxon>Eurotiomycetes</taxon>
        <taxon>Chaetothyriomycetidae</taxon>
        <taxon>Chaetothyriales</taxon>
        <taxon>Herpotrichiellaceae</taxon>
        <taxon>Rhinocladiella</taxon>
    </lineage>
</organism>
<proteinExistence type="predicted"/>
<dbReference type="AlphaFoldDB" id="A0A0D2GWG6"/>
<sequence length="399" mass="45294">MAGPELGLAIVATALVELCDRFRKAEIEIAERITRIHAIWLQTKSQLDVVRQLAPILEEEHRNIQEETLKVFANKLDLTNSKLRSFLKKVEGGISSNGEWQVKNSKYALFGKTLDKAIDTRQIWQRTFDPSWYLIMKAARPQIDVELEVLKRGSTCAPISSAQSLRAALNDNSRVTAPIFLPSDGLESIQISQIPYCSSKLGERHGSGRDVILEQIPRPAPGYDRTLKRNIRNLARKLSYTDPITFGLLNCKGVVEDERTHDPQQAAFTMVFRIPREFSEPHSLRSCLLHGNTNHTLSDRFKLACDLAKSIGYVHTFGFVHKTYFRKRYYLSGPQDLASDRFRWWVLEIFVTQKEGHCDLATAYGRKTSTGIHGVKARSRKMITLCNTISIALECAYLN</sequence>
<dbReference type="RefSeq" id="XP_013269689.1">
    <property type="nucleotide sequence ID" value="XM_013414235.1"/>
</dbReference>
<evidence type="ECO:0000313" key="2">
    <source>
        <dbReference type="Proteomes" id="UP000053617"/>
    </source>
</evidence>
<gene>
    <name evidence="1" type="ORF">Z518_08494</name>
</gene>
<dbReference type="GeneID" id="25296565"/>
<name>A0A0D2GWG6_9EURO</name>
<dbReference type="OrthoDB" id="1911848at2759"/>
<protein>
    <recommendedName>
        <fullName evidence="3">Prion-inhibition and propagation HeLo domain-containing protein</fullName>
    </recommendedName>
</protein>
<dbReference type="VEuPathDB" id="FungiDB:Z518_08494"/>
<reference evidence="1 2" key="1">
    <citation type="submission" date="2015-01" db="EMBL/GenBank/DDBJ databases">
        <title>The Genome Sequence of Rhinocladiella mackenzie CBS 650.93.</title>
        <authorList>
            <consortium name="The Broad Institute Genomics Platform"/>
            <person name="Cuomo C."/>
            <person name="de Hoog S."/>
            <person name="Gorbushina A."/>
            <person name="Stielow B."/>
            <person name="Teixiera M."/>
            <person name="Abouelleil A."/>
            <person name="Chapman S.B."/>
            <person name="Priest M."/>
            <person name="Young S.K."/>
            <person name="Wortman J."/>
            <person name="Nusbaum C."/>
            <person name="Birren B."/>
        </authorList>
    </citation>
    <scope>NUCLEOTIDE SEQUENCE [LARGE SCALE GENOMIC DNA]</scope>
    <source>
        <strain evidence="1 2">CBS 650.93</strain>
    </source>
</reference>
<dbReference type="PANTHER" id="PTHR37542:SF1">
    <property type="entry name" value="PRION-INHIBITION AND PROPAGATION HELO DOMAIN-CONTAINING PROTEIN"/>
    <property type="match status" value="1"/>
</dbReference>
<dbReference type="Proteomes" id="UP000053617">
    <property type="component" value="Unassembled WGS sequence"/>
</dbReference>